<protein>
    <submittedName>
        <fullName evidence="2">Uncharacterized protein</fullName>
    </submittedName>
</protein>
<evidence type="ECO:0000313" key="2">
    <source>
        <dbReference type="WBParaSite" id="nRc.2.0.1.t46297-RA"/>
    </source>
</evidence>
<name>A0A915L6A0_ROMCU</name>
<dbReference type="Proteomes" id="UP000887565">
    <property type="component" value="Unplaced"/>
</dbReference>
<accession>A0A915L6A0</accession>
<dbReference type="WBParaSite" id="nRc.2.0.1.t46297-RA">
    <property type="protein sequence ID" value="nRc.2.0.1.t46297-RA"/>
    <property type="gene ID" value="nRc.2.0.1.g46297"/>
</dbReference>
<sequence>MPQQLYSACNLFKNSTDPWSSFINLYVYLSNVRFKLMLLPRILYNSTPMYIIPANSINNLHKIVKDMCTRDCRQYHKYICTNKQTN</sequence>
<keyword evidence="1" id="KW-1185">Reference proteome</keyword>
<evidence type="ECO:0000313" key="1">
    <source>
        <dbReference type="Proteomes" id="UP000887565"/>
    </source>
</evidence>
<reference evidence="2" key="1">
    <citation type="submission" date="2022-11" db="UniProtKB">
        <authorList>
            <consortium name="WormBaseParasite"/>
        </authorList>
    </citation>
    <scope>IDENTIFICATION</scope>
</reference>
<organism evidence="1 2">
    <name type="scientific">Romanomermis culicivorax</name>
    <name type="common">Nematode worm</name>
    <dbReference type="NCBI Taxonomy" id="13658"/>
    <lineage>
        <taxon>Eukaryota</taxon>
        <taxon>Metazoa</taxon>
        <taxon>Ecdysozoa</taxon>
        <taxon>Nematoda</taxon>
        <taxon>Enoplea</taxon>
        <taxon>Dorylaimia</taxon>
        <taxon>Mermithida</taxon>
        <taxon>Mermithoidea</taxon>
        <taxon>Mermithidae</taxon>
        <taxon>Romanomermis</taxon>
    </lineage>
</organism>
<proteinExistence type="predicted"/>
<dbReference type="AlphaFoldDB" id="A0A915L6A0"/>